<reference evidence="1" key="1">
    <citation type="submission" date="2022-10" db="EMBL/GenBank/DDBJ databases">
        <title>Complete Genome of Trichothecium roseum strain YXFP-22015, a Plant Pathogen Isolated from Citrus.</title>
        <authorList>
            <person name="Wang Y."/>
            <person name="Zhu L."/>
        </authorList>
    </citation>
    <scope>NUCLEOTIDE SEQUENCE</scope>
    <source>
        <strain evidence="1">YXFP-22015</strain>
    </source>
</reference>
<keyword evidence="2" id="KW-1185">Reference proteome</keyword>
<name>A0ACC0USK4_9HYPO</name>
<dbReference type="Proteomes" id="UP001163324">
    <property type="component" value="Chromosome 9"/>
</dbReference>
<evidence type="ECO:0000313" key="2">
    <source>
        <dbReference type="Proteomes" id="UP001163324"/>
    </source>
</evidence>
<organism evidence="1 2">
    <name type="scientific">Trichothecium roseum</name>
    <dbReference type="NCBI Taxonomy" id="47278"/>
    <lineage>
        <taxon>Eukaryota</taxon>
        <taxon>Fungi</taxon>
        <taxon>Dikarya</taxon>
        <taxon>Ascomycota</taxon>
        <taxon>Pezizomycotina</taxon>
        <taxon>Sordariomycetes</taxon>
        <taxon>Hypocreomycetidae</taxon>
        <taxon>Hypocreales</taxon>
        <taxon>Hypocreales incertae sedis</taxon>
        <taxon>Trichothecium</taxon>
    </lineage>
</organism>
<gene>
    <name evidence="1" type="ORF">N3K66_008661</name>
</gene>
<proteinExistence type="predicted"/>
<sequence>MPSKKLLATTFVGLAMAQVDNTQPEGENPITTFNTEFLGHQVASNSCSHRDLGFTGQLAGKWYAVYGDTLWCAGGVSDPDQDTEGFHGMVRNALSELTDDPLKVNDLHLNQDQPVAHQNQLLPFNEAWGETNTFGFGGTSIVETVNGSGVGVLFYLVNDAEDYKGAGIAKLEIVDGVPTVTERFGDQGMWWDGDTTPKYGDIAAYRDVHEDYIYALGNPPNNVGGFPAGSYMYQARVPAADAFDLSKYEYWWGRAEGWKSDVLTKFDSETAVMWQAGQGQIVYSEHFGAYMFVHLNFASVSIRFAPKPEGPWTADKEVYLAQPIDNGYTYAGLIYPHLDPSGKTLTIGWTNNNRIEIIKVTFD</sequence>
<evidence type="ECO:0000313" key="1">
    <source>
        <dbReference type="EMBL" id="KAI9896489.1"/>
    </source>
</evidence>
<accession>A0ACC0USK4</accession>
<dbReference type="EMBL" id="CM047948">
    <property type="protein sequence ID" value="KAI9896489.1"/>
    <property type="molecule type" value="Genomic_DNA"/>
</dbReference>
<comment type="caution">
    <text evidence="1">The sequence shown here is derived from an EMBL/GenBank/DDBJ whole genome shotgun (WGS) entry which is preliminary data.</text>
</comment>
<protein>
    <submittedName>
        <fullName evidence="1">Uncharacterized protein</fullName>
    </submittedName>
</protein>